<evidence type="ECO:0000256" key="5">
    <source>
        <dbReference type="ARBA" id="ARBA00022517"/>
    </source>
</evidence>
<dbReference type="GO" id="GO:0005730">
    <property type="term" value="C:nucleolus"/>
    <property type="evidence" value="ECO:0007669"/>
    <property type="project" value="TreeGrafter"/>
</dbReference>
<feature type="compositionally biased region" description="Basic residues" evidence="7">
    <location>
        <begin position="54"/>
        <end position="69"/>
    </location>
</feature>
<keyword evidence="9" id="KW-1185">Reference proteome</keyword>
<evidence type="ECO:0000256" key="2">
    <source>
        <dbReference type="ARBA" id="ARBA00004496"/>
    </source>
</evidence>
<comment type="subcellular location">
    <subcellularLocation>
        <location evidence="2">Cytoplasm</location>
    </subcellularLocation>
    <subcellularLocation>
        <location evidence="1">Nucleus</location>
    </subcellularLocation>
</comment>
<feature type="region of interest" description="Disordered" evidence="7">
    <location>
        <begin position="1"/>
        <end position="72"/>
    </location>
</feature>
<keyword evidence="4" id="KW-0963">Cytoplasm</keyword>
<protein>
    <submittedName>
        <fullName evidence="8">Uncharacterized protein</fullName>
    </submittedName>
</protein>
<evidence type="ECO:0000256" key="3">
    <source>
        <dbReference type="ARBA" id="ARBA00022448"/>
    </source>
</evidence>
<dbReference type="GO" id="GO:0000055">
    <property type="term" value="P:ribosomal large subunit export from nucleus"/>
    <property type="evidence" value="ECO:0007669"/>
    <property type="project" value="TreeGrafter"/>
</dbReference>
<accession>A0AAN8EQX1</accession>
<dbReference type="InterPro" id="IPR053278">
    <property type="entry name" value="Pre-60S_factor_ECM1"/>
</dbReference>
<gene>
    <name evidence="8" type="ORF">OHC33_006953</name>
</gene>
<dbReference type="AlphaFoldDB" id="A0AAN8EQX1"/>
<dbReference type="GO" id="GO:0030687">
    <property type="term" value="C:preribosome, large subunit precursor"/>
    <property type="evidence" value="ECO:0007669"/>
    <property type="project" value="TreeGrafter"/>
</dbReference>
<dbReference type="PANTHER" id="PTHR28280:SF1">
    <property type="entry name" value="SHUTTLING PRE-60S FACTOR ECM1"/>
    <property type="match status" value="1"/>
</dbReference>
<reference evidence="8 9" key="1">
    <citation type="submission" date="2022-12" db="EMBL/GenBank/DDBJ databases">
        <title>Genomic features and morphological characterization of a novel Knufia sp. strain isolated from spacecraft assembly facility.</title>
        <authorList>
            <person name="Teixeira M."/>
            <person name="Chander A.M."/>
            <person name="Stajich J.E."/>
            <person name="Venkateswaran K."/>
        </authorList>
    </citation>
    <scope>NUCLEOTIDE SEQUENCE [LARGE SCALE GENOMIC DNA]</scope>
    <source>
        <strain evidence="8 9">FJI-L2-BK-P2</strain>
    </source>
</reference>
<dbReference type="Pfam" id="PF09135">
    <property type="entry name" value="Alb1"/>
    <property type="match status" value="1"/>
</dbReference>
<proteinExistence type="predicted"/>
<keyword evidence="3" id="KW-0813">Transport</keyword>
<evidence type="ECO:0000256" key="6">
    <source>
        <dbReference type="ARBA" id="ARBA00023242"/>
    </source>
</evidence>
<keyword evidence="6" id="KW-0539">Nucleus</keyword>
<dbReference type="Proteomes" id="UP001316803">
    <property type="component" value="Unassembled WGS sequence"/>
</dbReference>
<organism evidence="8 9">
    <name type="scientific">Knufia fluminis</name>
    <dbReference type="NCBI Taxonomy" id="191047"/>
    <lineage>
        <taxon>Eukaryota</taxon>
        <taxon>Fungi</taxon>
        <taxon>Dikarya</taxon>
        <taxon>Ascomycota</taxon>
        <taxon>Pezizomycotina</taxon>
        <taxon>Eurotiomycetes</taxon>
        <taxon>Chaetothyriomycetidae</taxon>
        <taxon>Chaetothyriales</taxon>
        <taxon>Trichomeriaceae</taxon>
        <taxon>Knufia</taxon>
    </lineage>
</organism>
<evidence type="ECO:0000256" key="1">
    <source>
        <dbReference type="ARBA" id="ARBA00004123"/>
    </source>
</evidence>
<evidence type="ECO:0000313" key="8">
    <source>
        <dbReference type="EMBL" id="KAK5952066.1"/>
    </source>
</evidence>
<dbReference type="EMBL" id="JAKLMC020000017">
    <property type="protein sequence ID" value="KAK5952066.1"/>
    <property type="molecule type" value="Genomic_DNA"/>
</dbReference>
<feature type="region of interest" description="Disordered" evidence="7">
    <location>
        <begin position="177"/>
        <end position="233"/>
    </location>
</feature>
<sequence length="233" mass="25155">MAKARATPLDNPRSRASRRATSPSLNTDKSLKEAPRASDATPGLAPYRGAGIQKKVKKKHLSHGQRVRHEKGLARGEAIQDRLDVKVAEAKSRLKKRQSRRALWEEVNVDSNEEVRKAIKAPGIFEVLDEDDELKDEVQAFPGDTEIKVIGGVQVPAFATGEALNVAVAPISMSNGKKPGTFGVTPNSNEAPPLMPSTKKPGTFGVGGKFEPSQTEGFDSVQAKELDPIDEIT</sequence>
<keyword evidence="5" id="KW-0690">Ribosome biogenesis</keyword>
<evidence type="ECO:0000256" key="7">
    <source>
        <dbReference type="SAM" id="MobiDB-lite"/>
    </source>
</evidence>
<name>A0AAN8EQX1_9EURO</name>
<evidence type="ECO:0000256" key="4">
    <source>
        <dbReference type="ARBA" id="ARBA00022490"/>
    </source>
</evidence>
<dbReference type="PANTHER" id="PTHR28280">
    <property type="entry name" value="SHUTTLING PRE-60S FACTOR ECM1"/>
    <property type="match status" value="1"/>
</dbReference>
<comment type="caution">
    <text evidence="8">The sequence shown here is derived from an EMBL/GenBank/DDBJ whole genome shotgun (WGS) entry which is preliminary data.</text>
</comment>
<evidence type="ECO:0000313" key="9">
    <source>
        <dbReference type="Proteomes" id="UP001316803"/>
    </source>
</evidence>
<dbReference type="GO" id="GO:0005737">
    <property type="term" value="C:cytoplasm"/>
    <property type="evidence" value="ECO:0007669"/>
    <property type="project" value="UniProtKB-SubCell"/>
</dbReference>
<dbReference type="InterPro" id="IPR022784">
    <property type="entry name" value="Ribosome_bgen_Alb1"/>
</dbReference>